<sequence length="94" mass="9979">MSDTSDPRPGVGLPGPRPGERASRGEERTASSAEHTAPAEHAATAEQASIAERARAAEALELDQRAEALAEIVRDLSETLDASDRITLTSEENR</sequence>
<evidence type="ECO:0000313" key="3">
    <source>
        <dbReference type="Proteomes" id="UP000269438"/>
    </source>
</evidence>
<dbReference type="RefSeq" id="WP_121688452.1">
    <property type="nucleotide sequence ID" value="NZ_RCUY01000005.1"/>
</dbReference>
<keyword evidence="3" id="KW-1185">Reference proteome</keyword>
<proteinExistence type="predicted"/>
<reference evidence="2 3" key="1">
    <citation type="submission" date="2018-10" db="EMBL/GenBank/DDBJ databases">
        <authorList>
            <person name="Li J."/>
        </authorList>
    </citation>
    <scope>NUCLEOTIDE SEQUENCE [LARGE SCALE GENOMIC DNA]</scope>
    <source>
        <strain evidence="2 3">JCM 11654</strain>
    </source>
</reference>
<name>A0A3L7AS44_9MICO</name>
<organism evidence="2 3">
    <name type="scientific">Mycetocola lacteus</name>
    <dbReference type="NCBI Taxonomy" id="76637"/>
    <lineage>
        <taxon>Bacteria</taxon>
        <taxon>Bacillati</taxon>
        <taxon>Actinomycetota</taxon>
        <taxon>Actinomycetes</taxon>
        <taxon>Micrococcales</taxon>
        <taxon>Microbacteriaceae</taxon>
        <taxon>Mycetocola</taxon>
    </lineage>
</organism>
<feature type="region of interest" description="Disordered" evidence="1">
    <location>
        <begin position="1"/>
        <end position="47"/>
    </location>
</feature>
<evidence type="ECO:0000313" key="2">
    <source>
        <dbReference type="EMBL" id="RLP83333.1"/>
    </source>
</evidence>
<protein>
    <submittedName>
        <fullName evidence="2">Uncharacterized protein</fullName>
    </submittedName>
</protein>
<dbReference type="EMBL" id="RCUY01000005">
    <property type="protein sequence ID" value="RLP83333.1"/>
    <property type="molecule type" value="Genomic_DNA"/>
</dbReference>
<feature type="compositionally biased region" description="Low complexity" evidence="1">
    <location>
        <begin position="30"/>
        <end position="47"/>
    </location>
</feature>
<evidence type="ECO:0000256" key="1">
    <source>
        <dbReference type="SAM" id="MobiDB-lite"/>
    </source>
</evidence>
<feature type="compositionally biased region" description="Basic and acidic residues" evidence="1">
    <location>
        <begin position="18"/>
        <end position="29"/>
    </location>
</feature>
<dbReference type="AlphaFoldDB" id="A0A3L7AS44"/>
<accession>A0A3L7AS44</accession>
<comment type="caution">
    <text evidence="2">The sequence shown here is derived from an EMBL/GenBank/DDBJ whole genome shotgun (WGS) entry which is preliminary data.</text>
</comment>
<dbReference type="Proteomes" id="UP000269438">
    <property type="component" value="Unassembled WGS sequence"/>
</dbReference>
<gene>
    <name evidence="2" type="ORF">D9V34_08935</name>
</gene>